<gene>
    <name evidence="6" type="ORF">LMG27198_23110</name>
</gene>
<dbReference type="EMBL" id="BSEC01000001">
    <property type="protein sequence ID" value="GLI93319.1"/>
    <property type="molecule type" value="Genomic_DNA"/>
</dbReference>
<evidence type="ECO:0000256" key="2">
    <source>
        <dbReference type="ARBA" id="ARBA00022989"/>
    </source>
</evidence>
<dbReference type="PANTHER" id="PTHR23527">
    <property type="entry name" value="BLL3282 PROTEIN"/>
    <property type="match status" value="1"/>
</dbReference>
<evidence type="ECO:0000313" key="7">
    <source>
        <dbReference type="Proteomes" id="UP001144323"/>
    </source>
</evidence>
<dbReference type="Gene3D" id="1.20.1250.20">
    <property type="entry name" value="MFS general substrate transporter like domains"/>
    <property type="match status" value="2"/>
</dbReference>
<keyword evidence="7" id="KW-1185">Reference proteome</keyword>
<feature type="transmembrane region" description="Helical" evidence="4">
    <location>
        <begin position="85"/>
        <end position="104"/>
    </location>
</feature>
<accession>A0A9W6GUV9</accession>
<dbReference type="InterPro" id="IPR011701">
    <property type="entry name" value="MFS"/>
</dbReference>
<keyword evidence="3 4" id="KW-0472">Membrane</keyword>
<feature type="transmembrane region" description="Helical" evidence="4">
    <location>
        <begin position="110"/>
        <end position="138"/>
    </location>
</feature>
<sequence length="405" mass="42320">MPDALPDASPDRQSAYRWFVLALATVAQVGGCFLVQGLGGLGPYLQAAFRLDAAEVGLAMSAAQMTPIVGFVVAGLLLDRFSERLIVGAGAIMVATALLAAARAEQYGDVLFWLFVASIGYCTIQPGGGKVVAAWFPAHARGLAMGIRQAGLPLGAALGALILPVAAARHGWRAAFDLGAVAALASGLLFAALYRQPPDPLPERRRAAGLWRERLTELAPRLPRIVLPGVTLVSVQFCVTVYLPLDLRDRFGIPVDTGVKLLFLAQFFGALGRVGLAAWSDRSPRGREFPLAVSTAAILAGLAAYIAAPGLPVWLVAVIAAWLGFFGYGWFGPWIALVTEAAPRGAVGFMLGFALAINQIVVVLTPPAFGALRDATGTYVYGWYVVAGAAAVALAQLSRRSAGGA</sequence>
<evidence type="ECO:0000256" key="1">
    <source>
        <dbReference type="ARBA" id="ARBA00022692"/>
    </source>
</evidence>
<reference evidence="6" key="1">
    <citation type="journal article" date="2023" name="Int. J. Syst. Evol. Microbiol.">
        <title>Methylocystis iwaonis sp. nov., a type II methane-oxidizing bacterium from surface soil of a rice paddy field in Japan, and emended description of the genus Methylocystis (ex Whittenbury et al. 1970) Bowman et al. 1993.</title>
        <authorList>
            <person name="Kaise H."/>
            <person name="Sawadogo J.B."/>
            <person name="Alam M.S."/>
            <person name="Ueno C."/>
            <person name="Dianou D."/>
            <person name="Shinjo R."/>
            <person name="Asakawa S."/>
        </authorList>
    </citation>
    <scope>NUCLEOTIDE SEQUENCE</scope>
    <source>
        <strain evidence="6">LMG27198</strain>
    </source>
</reference>
<feature type="transmembrane region" description="Helical" evidence="4">
    <location>
        <begin position="349"/>
        <end position="369"/>
    </location>
</feature>
<feature type="transmembrane region" description="Helical" evidence="4">
    <location>
        <begin position="174"/>
        <end position="194"/>
    </location>
</feature>
<keyword evidence="1 4" id="KW-0812">Transmembrane</keyword>
<feature type="transmembrane region" description="Helical" evidence="4">
    <location>
        <begin position="381"/>
        <end position="398"/>
    </location>
</feature>
<dbReference type="GO" id="GO:0022857">
    <property type="term" value="F:transmembrane transporter activity"/>
    <property type="evidence" value="ECO:0007669"/>
    <property type="project" value="InterPro"/>
</dbReference>
<name>A0A9W6GUV9_9HYPH</name>
<proteinExistence type="predicted"/>
<dbReference type="InterPro" id="IPR020846">
    <property type="entry name" value="MFS_dom"/>
</dbReference>
<feature type="transmembrane region" description="Helical" evidence="4">
    <location>
        <begin position="257"/>
        <end position="279"/>
    </location>
</feature>
<evidence type="ECO:0000313" key="6">
    <source>
        <dbReference type="EMBL" id="GLI93319.1"/>
    </source>
</evidence>
<keyword evidence="2 4" id="KW-1133">Transmembrane helix</keyword>
<dbReference type="InterPro" id="IPR052952">
    <property type="entry name" value="MFS-Transporter"/>
</dbReference>
<feature type="transmembrane region" description="Helical" evidence="4">
    <location>
        <begin position="291"/>
        <end position="308"/>
    </location>
</feature>
<feature type="transmembrane region" description="Helical" evidence="4">
    <location>
        <begin position="58"/>
        <end position="78"/>
    </location>
</feature>
<evidence type="ECO:0000256" key="3">
    <source>
        <dbReference type="ARBA" id="ARBA00023136"/>
    </source>
</evidence>
<evidence type="ECO:0000256" key="4">
    <source>
        <dbReference type="SAM" id="Phobius"/>
    </source>
</evidence>
<feature type="transmembrane region" description="Helical" evidence="4">
    <location>
        <begin position="314"/>
        <end position="337"/>
    </location>
</feature>
<feature type="transmembrane region" description="Helical" evidence="4">
    <location>
        <begin position="150"/>
        <end position="168"/>
    </location>
</feature>
<evidence type="ECO:0000259" key="5">
    <source>
        <dbReference type="PROSITE" id="PS50850"/>
    </source>
</evidence>
<dbReference type="Pfam" id="PF07690">
    <property type="entry name" value="MFS_1"/>
    <property type="match status" value="1"/>
</dbReference>
<dbReference type="Proteomes" id="UP001144323">
    <property type="component" value="Unassembled WGS sequence"/>
</dbReference>
<dbReference type="AlphaFoldDB" id="A0A9W6GUV9"/>
<protein>
    <submittedName>
        <fullName evidence="6">MFS transporter</fullName>
    </submittedName>
</protein>
<comment type="caution">
    <text evidence="6">The sequence shown here is derived from an EMBL/GenBank/DDBJ whole genome shotgun (WGS) entry which is preliminary data.</text>
</comment>
<feature type="domain" description="Major facilitator superfamily (MFS) profile" evidence="5">
    <location>
        <begin position="17"/>
        <end position="400"/>
    </location>
</feature>
<feature type="transmembrane region" description="Helical" evidence="4">
    <location>
        <begin position="225"/>
        <end position="245"/>
    </location>
</feature>
<dbReference type="SUPFAM" id="SSF103473">
    <property type="entry name" value="MFS general substrate transporter"/>
    <property type="match status" value="1"/>
</dbReference>
<dbReference type="PROSITE" id="PS50850">
    <property type="entry name" value="MFS"/>
    <property type="match status" value="1"/>
</dbReference>
<dbReference type="PANTHER" id="PTHR23527:SF1">
    <property type="entry name" value="BLL3282 PROTEIN"/>
    <property type="match status" value="1"/>
</dbReference>
<dbReference type="InterPro" id="IPR036259">
    <property type="entry name" value="MFS_trans_sf"/>
</dbReference>
<feature type="transmembrane region" description="Helical" evidence="4">
    <location>
        <begin position="18"/>
        <end position="38"/>
    </location>
</feature>
<organism evidence="6 7">
    <name type="scientific">Methylocystis echinoides</name>
    <dbReference type="NCBI Taxonomy" id="29468"/>
    <lineage>
        <taxon>Bacteria</taxon>
        <taxon>Pseudomonadati</taxon>
        <taxon>Pseudomonadota</taxon>
        <taxon>Alphaproteobacteria</taxon>
        <taxon>Hyphomicrobiales</taxon>
        <taxon>Methylocystaceae</taxon>
        <taxon>Methylocystis</taxon>
    </lineage>
</organism>